<dbReference type="GO" id="GO:0090729">
    <property type="term" value="F:toxin activity"/>
    <property type="evidence" value="ECO:0007669"/>
    <property type="project" value="UniProtKB-KW"/>
</dbReference>
<dbReference type="GO" id="GO:0004540">
    <property type="term" value="F:RNA nuclease activity"/>
    <property type="evidence" value="ECO:0007669"/>
    <property type="project" value="InterPro"/>
</dbReference>
<feature type="binding site" evidence="5">
    <location>
        <position position="8"/>
    </location>
    <ligand>
        <name>Mg(2+)</name>
        <dbReference type="ChEBI" id="CHEBI:18420"/>
    </ligand>
</feature>
<name>A0A327KMF8_9BRAD</name>
<reference evidence="7 8" key="1">
    <citation type="submission" date="2017-07" db="EMBL/GenBank/DDBJ databases">
        <title>Draft Genome Sequences of Select Purple Nonsulfur Bacteria.</title>
        <authorList>
            <person name="Lasarre B."/>
            <person name="Mckinlay J.B."/>
        </authorList>
    </citation>
    <scope>NUCLEOTIDE SEQUENCE [LARGE SCALE GENOMIC DNA]</scope>
    <source>
        <strain evidence="7 8">DSM 11907</strain>
    </source>
</reference>
<evidence type="ECO:0000256" key="2">
    <source>
        <dbReference type="ARBA" id="ARBA00022722"/>
    </source>
</evidence>
<keyword evidence="3 5" id="KW-0479">Metal-binding</keyword>
<keyword evidence="8" id="KW-1185">Reference proteome</keyword>
<gene>
    <name evidence="5" type="primary">vapC</name>
    <name evidence="7" type="ORF">CH338_10460</name>
</gene>
<keyword evidence="2 5" id="KW-0540">Nuclease</keyword>
<keyword evidence="4 5" id="KW-0378">Hydrolase</keyword>
<organism evidence="7 8">
    <name type="scientific">Rhodoplanes elegans</name>
    <dbReference type="NCBI Taxonomy" id="29408"/>
    <lineage>
        <taxon>Bacteria</taxon>
        <taxon>Pseudomonadati</taxon>
        <taxon>Pseudomonadota</taxon>
        <taxon>Alphaproteobacteria</taxon>
        <taxon>Hyphomicrobiales</taxon>
        <taxon>Nitrobacteraceae</taxon>
        <taxon>Rhodoplanes</taxon>
    </lineage>
</organism>
<dbReference type="HAMAP" id="MF_00265">
    <property type="entry name" value="VapC_Nob1"/>
    <property type="match status" value="1"/>
</dbReference>
<evidence type="ECO:0000313" key="7">
    <source>
        <dbReference type="EMBL" id="RAI39124.1"/>
    </source>
</evidence>
<evidence type="ECO:0000256" key="4">
    <source>
        <dbReference type="ARBA" id="ARBA00022801"/>
    </source>
</evidence>
<keyword evidence="1 5" id="KW-1277">Toxin-antitoxin system</keyword>
<comment type="function">
    <text evidence="5">Toxic component of a toxin-antitoxin (TA) system. An RNase.</text>
</comment>
<dbReference type="InterPro" id="IPR029060">
    <property type="entry name" value="PIN-like_dom_sf"/>
</dbReference>
<dbReference type="GO" id="GO:0016787">
    <property type="term" value="F:hydrolase activity"/>
    <property type="evidence" value="ECO:0007669"/>
    <property type="project" value="UniProtKB-KW"/>
</dbReference>
<evidence type="ECO:0000256" key="3">
    <source>
        <dbReference type="ARBA" id="ARBA00022723"/>
    </source>
</evidence>
<dbReference type="EC" id="3.1.-.-" evidence="5"/>
<comment type="similarity">
    <text evidence="5">Belongs to the PINc/VapC protein family.</text>
</comment>
<dbReference type="Gene3D" id="3.40.50.1010">
    <property type="entry name" value="5'-nuclease"/>
    <property type="match status" value="1"/>
</dbReference>
<comment type="cofactor">
    <cofactor evidence="5">
        <name>Mg(2+)</name>
        <dbReference type="ChEBI" id="CHEBI:18420"/>
    </cofactor>
</comment>
<proteinExistence type="inferred from homology"/>
<keyword evidence="5" id="KW-0460">Magnesium</keyword>
<protein>
    <recommendedName>
        <fullName evidence="5">Ribonuclease VapC</fullName>
        <shortName evidence="5">RNase VapC</shortName>
        <ecNumber evidence="5">3.1.-.-</ecNumber>
    </recommendedName>
    <alternativeName>
        <fullName evidence="5">Toxin VapC</fullName>
    </alternativeName>
</protein>
<evidence type="ECO:0000256" key="5">
    <source>
        <dbReference type="HAMAP-Rule" id="MF_00265"/>
    </source>
</evidence>
<dbReference type="SUPFAM" id="SSF88723">
    <property type="entry name" value="PIN domain-like"/>
    <property type="match status" value="1"/>
</dbReference>
<dbReference type="RefSeq" id="WP_111357041.1">
    <property type="nucleotide sequence ID" value="NZ_NHSK01000118.1"/>
</dbReference>
<evidence type="ECO:0000256" key="1">
    <source>
        <dbReference type="ARBA" id="ARBA00022649"/>
    </source>
</evidence>
<keyword evidence="5" id="KW-0800">Toxin</keyword>
<dbReference type="InterPro" id="IPR022907">
    <property type="entry name" value="VapC_family"/>
</dbReference>
<dbReference type="Pfam" id="PF01850">
    <property type="entry name" value="PIN"/>
    <property type="match status" value="1"/>
</dbReference>
<feature type="domain" description="PIN" evidence="6">
    <location>
        <begin position="5"/>
        <end position="122"/>
    </location>
</feature>
<dbReference type="GO" id="GO:0000287">
    <property type="term" value="F:magnesium ion binding"/>
    <property type="evidence" value="ECO:0007669"/>
    <property type="project" value="UniProtKB-UniRule"/>
</dbReference>
<dbReference type="InterPro" id="IPR002716">
    <property type="entry name" value="PIN_dom"/>
</dbReference>
<dbReference type="Proteomes" id="UP000248863">
    <property type="component" value="Unassembled WGS sequence"/>
</dbReference>
<sequence length="136" mass="14995">MAASILVDAGFVVALLSRRDTAHPWAVRQAERSPPPWSTCEAVLSEAFHLLGRPGYQALSALIRRGALVADFAFQPDADPVVRLVEKYADVPMSFADACLVRMTEIVGDPLLLTTDSDFRIYRRLGRRTIPCLLPS</sequence>
<evidence type="ECO:0000313" key="8">
    <source>
        <dbReference type="Proteomes" id="UP000248863"/>
    </source>
</evidence>
<feature type="binding site" evidence="5">
    <location>
        <position position="97"/>
    </location>
    <ligand>
        <name>Mg(2+)</name>
        <dbReference type="ChEBI" id="CHEBI:18420"/>
    </ligand>
</feature>
<comment type="caution">
    <text evidence="7">The sequence shown here is derived from an EMBL/GenBank/DDBJ whole genome shotgun (WGS) entry which is preliminary data.</text>
</comment>
<accession>A0A327KMF8</accession>
<dbReference type="AlphaFoldDB" id="A0A327KMF8"/>
<evidence type="ECO:0000259" key="6">
    <source>
        <dbReference type="Pfam" id="PF01850"/>
    </source>
</evidence>
<dbReference type="EMBL" id="NPEU01000089">
    <property type="protein sequence ID" value="RAI39124.1"/>
    <property type="molecule type" value="Genomic_DNA"/>
</dbReference>
<dbReference type="OrthoDB" id="196926at2"/>